<evidence type="ECO:0000313" key="2">
    <source>
        <dbReference type="Proteomes" id="UP000198211"/>
    </source>
</evidence>
<name>A0A225VLW8_9STRA</name>
<dbReference type="Proteomes" id="UP000198211">
    <property type="component" value="Unassembled WGS sequence"/>
</dbReference>
<dbReference type="AlphaFoldDB" id="A0A225VLW8"/>
<reference evidence="2" key="1">
    <citation type="submission" date="2017-03" db="EMBL/GenBank/DDBJ databases">
        <title>Phytopthora megakarya and P. palmivora, two closely related causual agents of cacao black pod achieved similar genome size and gene model numbers by different mechanisms.</title>
        <authorList>
            <person name="Ali S."/>
            <person name="Shao J."/>
            <person name="Larry D.J."/>
            <person name="Kronmiller B."/>
            <person name="Shen D."/>
            <person name="Strem M.D."/>
            <person name="Melnick R.L."/>
            <person name="Guiltinan M.J."/>
            <person name="Tyler B.M."/>
            <person name="Meinhardt L.W."/>
            <person name="Bailey B.A."/>
        </authorList>
    </citation>
    <scope>NUCLEOTIDE SEQUENCE [LARGE SCALE GENOMIC DNA]</scope>
    <source>
        <strain evidence="2">zdho120</strain>
    </source>
</reference>
<protein>
    <submittedName>
        <fullName evidence="1">Uncharacterized protein</fullName>
    </submittedName>
</protein>
<dbReference type="EMBL" id="NBNE01004118">
    <property type="protein sequence ID" value="OWZ06094.1"/>
    <property type="molecule type" value="Genomic_DNA"/>
</dbReference>
<evidence type="ECO:0000313" key="1">
    <source>
        <dbReference type="EMBL" id="OWZ06094.1"/>
    </source>
</evidence>
<organism evidence="1 2">
    <name type="scientific">Phytophthora megakarya</name>
    <dbReference type="NCBI Taxonomy" id="4795"/>
    <lineage>
        <taxon>Eukaryota</taxon>
        <taxon>Sar</taxon>
        <taxon>Stramenopiles</taxon>
        <taxon>Oomycota</taxon>
        <taxon>Peronosporomycetes</taxon>
        <taxon>Peronosporales</taxon>
        <taxon>Peronosporaceae</taxon>
        <taxon>Phytophthora</taxon>
    </lineage>
</organism>
<gene>
    <name evidence="1" type="ORF">PHMEG_00021698</name>
</gene>
<comment type="caution">
    <text evidence="1">The sequence shown here is derived from an EMBL/GenBank/DDBJ whole genome shotgun (WGS) entry which is preliminary data.</text>
</comment>
<sequence>MPGFVAVCAQKAWCKMLNVSLSALASKEHSPPLDFAFLALMHNVKSSSHPWRVLFDRMPNEPLTFSLGKFVKGVRISIRASGLVLPLWTDLNRTRNNRADLLGQQFDRLWEWCAKTSGGSGILPTEVLLEPSYLQYSMEVLGWATATEDWSLELRMLDADQPWRNCWIDAPAEHPYNTTYAPCNPEAPVFVPSSMTRQAVISGIVVDQPLSDADLVAPWILPFPGRPEDCSISSC</sequence>
<accession>A0A225VLW8</accession>
<proteinExistence type="predicted"/>
<keyword evidence="2" id="KW-1185">Reference proteome</keyword>